<dbReference type="CDD" id="cd12148">
    <property type="entry name" value="fungal_TF_MHR"/>
    <property type="match status" value="1"/>
</dbReference>
<dbReference type="EMBL" id="QLNT01000015">
    <property type="protein sequence ID" value="KAF3067519.1"/>
    <property type="molecule type" value="Genomic_DNA"/>
</dbReference>
<organism evidence="7 8">
    <name type="scientific">Trichoderma lentiforme</name>
    <dbReference type="NCBI Taxonomy" id="1567552"/>
    <lineage>
        <taxon>Eukaryota</taxon>
        <taxon>Fungi</taxon>
        <taxon>Dikarya</taxon>
        <taxon>Ascomycota</taxon>
        <taxon>Pezizomycotina</taxon>
        <taxon>Sordariomycetes</taxon>
        <taxon>Hypocreomycetidae</taxon>
        <taxon>Hypocreales</taxon>
        <taxon>Hypocreaceae</taxon>
        <taxon>Trichoderma</taxon>
    </lineage>
</organism>
<name>A0A9P4X8Y9_9HYPO</name>
<dbReference type="GO" id="GO:0000981">
    <property type="term" value="F:DNA-binding transcription factor activity, RNA polymerase II-specific"/>
    <property type="evidence" value="ECO:0007669"/>
    <property type="project" value="InterPro"/>
</dbReference>
<dbReference type="CDD" id="cd00067">
    <property type="entry name" value="GAL4"/>
    <property type="match status" value="1"/>
</dbReference>
<dbReference type="SUPFAM" id="SSF57701">
    <property type="entry name" value="Zn2/Cys6 DNA-binding domain"/>
    <property type="match status" value="1"/>
</dbReference>
<dbReference type="PANTHER" id="PTHR47338:SF20">
    <property type="entry name" value="ZN(II)2CYS6 TRANSCRIPTION FACTOR (EUROFUNG)"/>
    <property type="match status" value="1"/>
</dbReference>
<evidence type="ECO:0000256" key="2">
    <source>
        <dbReference type="ARBA" id="ARBA00022723"/>
    </source>
</evidence>
<keyword evidence="4" id="KW-0804">Transcription</keyword>
<keyword evidence="5" id="KW-0539">Nucleus</keyword>
<dbReference type="AlphaFoldDB" id="A0A9P4X8Y9"/>
<comment type="caution">
    <text evidence="7">The sequence shown here is derived from an EMBL/GenBank/DDBJ whole genome shotgun (WGS) entry which is preliminary data.</text>
</comment>
<evidence type="ECO:0000256" key="3">
    <source>
        <dbReference type="ARBA" id="ARBA00023015"/>
    </source>
</evidence>
<evidence type="ECO:0000256" key="5">
    <source>
        <dbReference type="ARBA" id="ARBA00023242"/>
    </source>
</evidence>
<dbReference type="Proteomes" id="UP000801864">
    <property type="component" value="Unassembled WGS sequence"/>
</dbReference>
<dbReference type="GO" id="GO:0005634">
    <property type="term" value="C:nucleus"/>
    <property type="evidence" value="ECO:0007669"/>
    <property type="project" value="UniProtKB-SubCell"/>
</dbReference>
<dbReference type="InterPro" id="IPR050815">
    <property type="entry name" value="TF_fung"/>
</dbReference>
<evidence type="ECO:0000256" key="1">
    <source>
        <dbReference type="ARBA" id="ARBA00004123"/>
    </source>
</evidence>
<dbReference type="PROSITE" id="PS00463">
    <property type="entry name" value="ZN2_CY6_FUNGAL_1"/>
    <property type="match status" value="1"/>
</dbReference>
<keyword evidence="8" id="KW-1185">Reference proteome</keyword>
<protein>
    <recommendedName>
        <fullName evidence="6">Zn(2)-C6 fungal-type domain-containing protein</fullName>
    </recommendedName>
</protein>
<dbReference type="SMART" id="SM00066">
    <property type="entry name" value="GAL4"/>
    <property type="match status" value="1"/>
</dbReference>
<dbReference type="InterPro" id="IPR007219">
    <property type="entry name" value="XnlR_reg_dom"/>
</dbReference>
<dbReference type="GO" id="GO:0003677">
    <property type="term" value="F:DNA binding"/>
    <property type="evidence" value="ECO:0007669"/>
    <property type="project" value="InterPro"/>
</dbReference>
<dbReference type="InterPro" id="IPR036864">
    <property type="entry name" value="Zn2-C6_fun-type_DNA-bd_sf"/>
</dbReference>
<dbReference type="InterPro" id="IPR001138">
    <property type="entry name" value="Zn2Cys6_DnaBD"/>
</dbReference>
<reference evidence="7 8" key="1">
    <citation type="submission" date="2018-06" db="EMBL/GenBank/DDBJ databases">
        <title>Genome analysis of cellulolytic fungus Trichoderma lentiforme CFAM-422.</title>
        <authorList>
            <person name="Steindorff A.S."/>
            <person name="Formighieri E.F."/>
            <person name="Midorikawa G.E.O."/>
            <person name="Tamietti M.S."/>
            <person name="Ramos E.Z."/>
            <person name="Silva A.S."/>
            <person name="Bon E.P.S."/>
            <person name="Mendes T.D."/>
            <person name="Damaso M.C.T."/>
            <person name="Favaro L.C.L."/>
        </authorList>
    </citation>
    <scope>NUCLEOTIDE SEQUENCE [LARGE SCALE GENOMIC DNA]</scope>
    <source>
        <strain evidence="7 8">CFAM-422</strain>
    </source>
</reference>
<dbReference type="Pfam" id="PF00172">
    <property type="entry name" value="Zn_clus"/>
    <property type="match status" value="1"/>
</dbReference>
<sequence>MNLGREAGGKSRASHACVSCKENKRKCSKELPSCQLCIRAERKCRYAKRTPTVVEIRRLRRRLHSLEGATHEEQAEPELFAESADATGSVLPSVLVGSLGDAETDVFCYPQIRYSYVNTSVTNSIANLVGGFSSFSEDDSFFDTIHAWLPIISRKRYTQQLSALAMRPDAEMSLLALCVRLVTDVPRNAGSESMRTSLYVNAKCLASYIEAGGRLSIRTVQSLLLIGLYELGHGFEKSAYASISHTAAVARMLRVDKLCEENYNPAEFRGWDVEEARRVWWGIIIMDRLTVCSEIDIYRYANLQSCNANFAIHIPSSTYRLPKEKTSQDLSDNSKPALLSIESTVWVEPFAREAQVAYLLGRVLSHTCDPTSDPNFNFNEAVMLQAVLTTFKSLLPEEIDRCARYCGAIGICNRASALLLLCNSSPKADANDSTVAAVIDIASNYQTLLETGEIKNDELSPFVLYSLYQSATVLANWMQRSRDLSYIQSYRCILNMLEGFNARWKLAEHYIQLLQQPLQHDD</sequence>
<feature type="domain" description="Zn(2)-C6 fungal-type" evidence="6">
    <location>
        <begin position="16"/>
        <end position="46"/>
    </location>
</feature>
<evidence type="ECO:0000259" key="6">
    <source>
        <dbReference type="PROSITE" id="PS50048"/>
    </source>
</evidence>
<evidence type="ECO:0000256" key="4">
    <source>
        <dbReference type="ARBA" id="ARBA00023163"/>
    </source>
</evidence>
<dbReference type="PROSITE" id="PS50048">
    <property type="entry name" value="ZN2_CY6_FUNGAL_2"/>
    <property type="match status" value="1"/>
</dbReference>
<keyword evidence="3" id="KW-0805">Transcription regulation</keyword>
<accession>A0A9P4X8Y9</accession>
<dbReference type="PANTHER" id="PTHR47338">
    <property type="entry name" value="ZN(II)2CYS6 TRANSCRIPTION FACTOR (EUROFUNG)-RELATED"/>
    <property type="match status" value="1"/>
</dbReference>
<keyword evidence="2" id="KW-0479">Metal-binding</keyword>
<proteinExistence type="predicted"/>
<evidence type="ECO:0000313" key="8">
    <source>
        <dbReference type="Proteomes" id="UP000801864"/>
    </source>
</evidence>
<dbReference type="GO" id="GO:0008270">
    <property type="term" value="F:zinc ion binding"/>
    <property type="evidence" value="ECO:0007669"/>
    <property type="project" value="InterPro"/>
</dbReference>
<gene>
    <name evidence="7" type="ORF">CFAM422_008719</name>
</gene>
<evidence type="ECO:0000313" key="7">
    <source>
        <dbReference type="EMBL" id="KAF3067519.1"/>
    </source>
</evidence>
<comment type="subcellular location">
    <subcellularLocation>
        <location evidence="1">Nucleus</location>
    </subcellularLocation>
</comment>
<dbReference type="Pfam" id="PF04082">
    <property type="entry name" value="Fungal_trans"/>
    <property type="match status" value="1"/>
</dbReference>
<dbReference type="Gene3D" id="4.10.240.10">
    <property type="entry name" value="Zn(2)-C6 fungal-type DNA-binding domain"/>
    <property type="match status" value="1"/>
</dbReference>
<dbReference type="GO" id="GO:0006351">
    <property type="term" value="P:DNA-templated transcription"/>
    <property type="evidence" value="ECO:0007669"/>
    <property type="project" value="InterPro"/>
</dbReference>